<sequence>MKVGRITDLRRIGALRVNVISARWSPLEQLNERLAKSVVGECILKQKGIDMI</sequence>
<accession>A0AAD5MMQ8</accession>
<protein>
    <submittedName>
        <fullName evidence="1">Uncharacterized protein</fullName>
    </submittedName>
</protein>
<gene>
    <name evidence="1" type="ORF">KIN20_001845</name>
</gene>
<keyword evidence="2" id="KW-1185">Reference proteome</keyword>
<name>A0AAD5MMQ8_PARTN</name>
<evidence type="ECO:0000313" key="1">
    <source>
        <dbReference type="EMBL" id="KAJ1346919.1"/>
    </source>
</evidence>
<comment type="caution">
    <text evidence="1">The sequence shown here is derived from an EMBL/GenBank/DDBJ whole genome shotgun (WGS) entry which is preliminary data.</text>
</comment>
<dbReference type="AlphaFoldDB" id="A0AAD5MMQ8"/>
<proteinExistence type="predicted"/>
<dbReference type="Proteomes" id="UP001196413">
    <property type="component" value="Unassembled WGS sequence"/>
</dbReference>
<evidence type="ECO:0000313" key="2">
    <source>
        <dbReference type="Proteomes" id="UP001196413"/>
    </source>
</evidence>
<organism evidence="1 2">
    <name type="scientific">Parelaphostrongylus tenuis</name>
    <name type="common">Meningeal worm</name>
    <dbReference type="NCBI Taxonomy" id="148309"/>
    <lineage>
        <taxon>Eukaryota</taxon>
        <taxon>Metazoa</taxon>
        <taxon>Ecdysozoa</taxon>
        <taxon>Nematoda</taxon>
        <taxon>Chromadorea</taxon>
        <taxon>Rhabditida</taxon>
        <taxon>Rhabditina</taxon>
        <taxon>Rhabditomorpha</taxon>
        <taxon>Strongyloidea</taxon>
        <taxon>Metastrongylidae</taxon>
        <taxon>Parelaphostrongylus</taxon>
    </lineage>
</organism>
<reference evidence="1" key="1">
    <citation type="submission" date="2021-06" db="EMBL/GenBank/DDBJ databases">
        <title>Parelaphostrongylus tenuis whole genome reference sequence.</title>
        <authorList>
            <person name="Garwood T.J."/>
            <person name="Larsen P.A."/>
            <person name="Fountain-Jones N.M."/>
            <person name="Garbe J.R."/>
            <person name="Macchietto M.G."/>
            <person name="Kania S.A."/>
            <person name="Gerhold R.W."/>
            <person name="Richards J.E."/>
            <person name="Wolf T.M."/>
        </authorList>
    </citation>
    <scope>NUCLEOTIDE SEQUENCE</scope>
    <source>
        <strain evidence="1">MNPRO001-30</strain>
        <tissue evidence="1">Meninges</tissue>
    </source>
</reference>
<dbReference type="EMBL" id="JAHQIW010000241">
    <property type="protein sequence ID" value="KAJ1346919.1"/>
    <property type="molecule type" value="Genomic_DNA"/>
</dbReference>